<comment type="caution">
    <text evidence="2">The sequence shown here is derived from an EMBL/GenBank/DDBJ whole genome shotgun (WGS) entry which is preliminary data.</text>
</comment>
<feature type="domain" description="ASCH" evidence="1">
    <location>
        <begin position="1"/>
        <end position="62"/>
    </location>
</feature>
<accession>S4NJU3</accession>
<protein>
    <recommendedName>
        <fullName evidence="1">ASCH domain-containing protein</fullName>
    </recommendedName>
</protein>
<dbReference type="EMBL" id="BASH01000009">
    <property type="protein sequence ID" value="GAD17567.1"/>
    <property type="molecule type" value="Genomic_DNA"/>
</dbReference>
<sequence>MGADYALMILSGDKTIEYRSWSTTYRGPLLICASQKKIEGTMPGYANCVIDLVDIKKTGPREYEWMLGDFHAIEPFPVKGRLHLFDVPDDKIIFHPEVDDKSQPSEEVWYDYQRKYLEPHIYWPTKK</sequence>
<gene>
    <name evidence="2" type="ORF">LOT_2105</name>
</gene>
<name>S4NJU3_9LACO</name>
<dbReference type="InterPro" id="IPR015947">
    <property type="entry name" value="PUA-like_sf"/>
</dbReference>
<reference evidence="3" key="1">
    <citation type="journal article" date="2013" name="Genome Announc.">
        <title>Draft Genome Sequence of D-Branched-Chain Amino Acid Producer Lactobacillus otakiensis JCM 15040T, Isolated from a Traditional Japanese Pickle.</title>
        <authorList>
            <person name="Doi K."/>
            <person name="Mori K."/>
            <person name="Mutaguchi Y."/>
            <person name="Tashiro K."/>
            <person name="Fujino Y."/>
            <person name="Ohmori T."/>
            <person name="Kuhara S."/>
            <person name="Ohshima T."/>
        </authorList>
    </citation>
    <scope>NUCLEOTIDE SEQUENCE [LARGE SCALE GENOMIC DNA]</scope>
    <source>
        <strain evidence="3">JCM 15040</strain>
    </source>
</reference>
<dbReference type="Gene3D" id="2.30.130.30">
    <property type="entry name" value="Hypothetical protein"/>
    <property type="match status" value="1"/>
</dbReference>
<dbReference type="AlphaFoldDB" id="S4NJU3"/>
<dbReference type="Proteomes" id="UP000016361">
    <property type="component" value="Unassembled WGS sequence"/>
</dbReference>
<organism evidence="2 3">
    <name type="scientific">Lentilactobacillus otakiensis DSM 19908 = JCM 15040</name>
    <dbReference type="NCBI Taxonomy" id="1423780"/>
    <lineage>
        <taxon>Bacteria</taxon>
        <taxon>Bacillati</taxon>
        <taxon>Bacillota</taxon>
        <taxon>Bacilli</taxon>
        <taxon>Lactobacillales</taxon>
        <taxon>Lactobacillaceae</taxon>
        <taxon>Lentilactobacillus</taxon>
    </lineage>
</organism>
<keyword evidence="3" id="KW-1185">Reference proteome</keyword>
<dbReference type="SUPFAM" id="SSF88697">
    <property type="entry name" value="PUA domain-like"/>
    <property type="match status" value="1"/>
</dbReference>
<dbReference type="Pfam" id="PF04266">
    <property type="entry name" value="ASCH"/>
    <property type="match status" value="1"/>
</dbReference>
<evidence type="ECO:0000313" key="3">
    <source>
        <dbReference type="Proteomes" id="UP000016361"/>
    </source>
</evidence>
<dbReference type="InterPro" id="IPR007374">
    <property type="entry name" value="ASCH_domain"/>
</dbReference>
<dbReference type="eggNOG" id="ENOG50339YS">
    <property type="taxonomic scope" value="Bacteria"/>
</dbReference>
<evidence type="ECO:0000313" key="2">
    <source>
        <dbReference type="EMBL" id="GAD17567.1"/>
    </source>
</evidence>
<dbReference type="STRING" id="1423780.FD05_GL000942"/>
<proteinExistence type="predicted"/>
<evidence type="ECO:0000259" key="1">
    <source>
        <dbReference type="Pfam" id="PF04266"/>
    </source>
</evidence>